<dbReference type="OrthoDB" id="9814807at2"/>
<name>A0A3P4B330_9BURK</name>
<gene>
    <name evidence="11" type="primary">oatA_2</name>
    <name evidence="11" type="ORF">PIGHUM_02177</name>
</gene>
<dbReference type="PANTHER" id="PTHR23028">
    <property type="entry name" value="ACETYLTRANSFERASE"/>
    <property type="match status" value="1"/>
</dbReference>
<feature type="transmembrane region" description="Helical" evidence="8">
    <location>
        <begin position="228"/>
        <end position="245"/>
    </location>
</feature>
<evidence type="ECO:0000256" key="3">
    <source>
        <dbReference type="ARBA" id="ARBA00022679"/>
    </source>
</evidence>
<feature type="domain" description="Acyltransferase 3" evidence="9">
    <location>
        <begin position="6"/>
        <end position="333"/>
    </location>
</feature>
<keyword evidence="3 11" id="KW-0808">Transferase</keyword>
<feature type="transmembrane region" description="Helical" evidence="8">
    <location>
        <begin position="72"/>
        <end position="92"/>
    </location>
</feature>
<dbReference type="GO" id="GO:0005886">
    <property type="term" value="C:plasma membrane"/>
    <property type="evidence" value="ECO:0007669"/>
    <property type="project" value="UniProtKB-SubCell"/>
</dbReference>
<dbReference type="InterPro" id="IPR036514">
    <property type="entry name" value="SGNH_hydro_sf"/>
</dbReference>
<dbReference type="InterPro" id="IPR043968">
    <property type="entry name" value="SGNH"/>
</dbReference>
<dbReference type="InterPro" id="IPR050879">
    <property type="entry name" value="Acyltransferase_3"/>
</dbReference>
<dbReference type="RefSeq" id="WP_124079621.1">
    <property type="nucleotide sequence ID" value="NZ_UWPJ01000017.1"/>
</dbReference>
<keyword evidence="7 11" id="KW-0012">Acyltransferase</keyword>
<dbReference type="Pfam" id="PF19040">
    <property type="entry name" value="SGNH"/>
    <property type="match status" value="1"/>
</dbReference>
<comment type="subcellular location">
    <subcellularLocation>
        <location evidence="1">Cell membrane</location>
        <topology evidence="1">Multi-pass membrane protein</topology>
    </subcellularLocation>
</comment>
<dbReference type="EMBL" id="UWPJ01000017">
    <property type="protein sequence ID" value="VCU70110.1"/>
    <property type="molecule type" value="Genomic_DNA"/>
</dbReference>
<organism evidence="11 12">
    <name type="scientific">Pigmentiphaga humi</name>
    <dbReference type="NCBI Taxonomy" id="2478468"/>
    <lineage>
        <taxon>Bacteria</taxon>
        <taxon>Pseudomonadati</taxon>
        <taxon>Pseudomonadota</taxon>
        <taxon>Betaproteobacteria</taxon>
        <taxon>Burkholderiales</taxon>
        <taxon>Alcaligenaceae</taxon>
        <taxon>Pigmentiphaga</taxon>
    </lineage>
</organism>
<feature type="transmembrane region" description="Helical" evidence="8">
    <location>
        <begin position="318"/>
        <end position="337"/>
    </location>
</feature>
<dbReference type="SUPFAM" id="SSF52266">
    <property type="entry name" value="SGNH hydrolase"/>
    <property type="match status" value="1"/>
</dbReference>
<sequence>MRYRLEIDGLRAIAVLPVIFFHAGVTGFGGGFVGVDVFFVISGYLITGIIIEDLCKERFSLVHFYERRSRRILPALFVVLFVCLPFAWLWLPPDNLRNFARSVVAVAVFASNIFFWRSSGTYFSTSSELLPLLHTWSLAVEEQYYLFFPVFMFLLRKKEKKNLLLIIGLIAFASFCLALYAVRKDSSFAFYMLPSRSWELLLGALLAIALPVFKTARGGLGWRLKLEQFGSLLGLVLIFGSVAFLSGESPFPGVSALIPTIGAVLVIACAHQETMAGKFLSFKPIVGIGLISYSAYLWHQPILVFSRFRFGVERTAELAFFLVSLSLVLAYVSWRFVEQPFRKKERIGRRAVFTVGAVGLVAAFGVGMAGYVLKGFPERLPAWAVDERLDMPTKDNGWCFNDAFSSHFSVDAAGVECWLGMAGSEKKALLFGDSYAAQYDPLWDEVGQTLRFQVHSVTTNWCYPSLQDGYTASKMQRSYQQCMYDRTFFSQNVQNYDFVVLGGDWQAVSREGHMEEVRNAIAYAASKAKLVVIMPSPKRFDENIMFLYKKSALQGVSFNIENISTNSDRLVEEANALVENEAKKYSNVIFLKRDTLFSAGATSNLTRAGVPYSYDGRHINVFGAKQAAREFMSTGEGSTFQAALDASK</sequence>
<evidence type="ECO:0000256" key="4">
    <source>
        <dbReference type="ARBA" id="ARBA00022692"/>
    </source>
</evidence>
<dbReference type="AlphaFoldDB" id="A0A3P4B330"/>
<keyword evidence="6 8" id="KW-0472">Membrane</keyword>
<evidence type="ECO:0000313" key="12">
    <source>
        <dbReference type="Proteomes" id="UP000277294"/>
    </source>
</evidence>
<feature type="transmembrane region" description="Helical" evidence="8">
    <location>
        <begin position="7"/>
        <end position="25"/>
    </location>
</feature>
<feature type="transmembrane region" description="Helical" evidence="8">
    <location>
        <begin position="162"/>
        <end position="182"/>
    </location>
</feature>
<feature type="transmembrane region" description="Helical" evidence="8">
    <location>
        <begin position="197"/>
        <end position="216"/>
    </location>
</feature>
<evidence type="ECO:0000256" key="7">
    <source>
        <dbReference type="ARBA" id="ARBA00023315"/>
    </source>
</evidence>
<reference evidence="11 12" key="1">
    <citation type="submission" date="2018-10" db="EMBL/GenBank/DDBJ databases">
        <authorList>
            <person name="Criscuolo A."/>
        </authorList>
    </citation>
    <scope>NUCLEOTIDE SEQUENCE [LARGE SCALE GENOMIC DNA]</scope>
    <source>
        <strain evidence="11">DnA1</strain>
    </source>
</reference>
<protein>
    <submittedName>
        <fullName evidence="11">O-acetyltransferase OatA</fullName>
        <ecNumber evidence="11">2.3.1.-</ecNumber>
    </submittedName>
</protein>
<feature type="transmembrane region" description="Helical" evidence="8">
    <location>
        <begin position="349"/>
        <end position="373"/>
    </location>
</feature>
<dbReference type="Pfam" id="PF01757">
    <property type="entry name" value="Acyl_transf_3"/>
    <property type="match status" value="1"/>
</dbReference>
<keyword evidence="4 8" id="KW-0812">Transmembrane</keyword>
<dbReference type="GO" id="GO:0016747">
    <property type="term" value="F:acyltransferase activity, transferring groups other than amino-acyl groups"/>
    <property type="evidence" value="ECO:0007669"/>
    <property type="project" value="InterPro"/>
</dbReference>
<feature type="transmembrane region" description="Helical" evidence="8">
    <location>
        <begin position="251"/>
        <end position="268"/>
    </location>
</feature>
<dbReference type="Gene3D" id="3.40.50.1110">
    <property type="entry name" value="SGNH hydrolase"/>
    <property type="match status" value="1"/>
</dbReference>
<feature type="domain" description="SGNH" evidence="10">
    <location>
        <begin position="415"/>
        <end position="632"/>
    </location>
</feature>
<dbReference type="GO" id="GO:0016788">
    <property type="term" value="F:hydrolase activity, acting on ester bonds"/>
    <property type="evidence" value="ECO:0007669"/>
    <property type="project" value="UniProtKB-ARBA"/>
</dbReference>
<dbReference type="InterPro" id="IPR002656">
    <property type="entry name" value="Acyl_transf_3_dom"/>
</dbReference>
<evidence type="ECO:0000256" key="2">
    <source>
        <dbReference type="ARBA" id="ARBA00022475"/>
    </source>
</evidence>
<keyword evidence="5 8" id="KW-1133">Transmembrane helix</keyword>
<keyword evidence="12" id="KW-1185">Reference proteome</keyword>
<evidence type="ECO:0000256" key="6">
    <source>
        <dbReference type="ARBA" id="ARBA00023136"/>
    </source>
</evidence>
<feature type="transmembrane region" description="Helical" evidence="8">
    <location>
        <begin position="98"/>
        <end position="116"/>
    </location>
</feature>
<evidence type="ECO:0000256" key="1">
    <source>
        <dbReference type="ARBA" id="ARBA00004651"/>
    </source>
</evidence>
<evidence type="ECO:0000313" key="11">
    <source>
        <dbReference type="EMBL" id="VCU70110.1"/>
    </source>
</evidence>
<dbReference type="PANTHER" id="PTHR23028:SF53">
    <property type="entry name" value="ACYL_TRANSF_3 DOMAIN-CONTAINING PROTEIN"/>
    <property type="match status" value="1"/>
</dbReference>
<dbReference type="GO" id="GO:0009103">
    <property type="term" value="P:lipopolysaccharide biosynthetic process"/>
    <property type="evidence" value="ECO:0007669"/>
    <property type="project" value="TreeGrafter"/>
</dbReference>
<evidence type="ECO:0000259" key="9">
    <source>
        <dbReference type="Pfam" id="PF01757"/>
    </source>
</evidence>
<evidence type="ECO:0000259" key="10">
    <source>
        <dbReference type="Pfam" id="PF19040"/>
    </source>
</evidence>
<dbReference type="EC" id="2.3.1.-" evidence="11"/>
<proteinExistence type="predicted"/>
<evidence type="ECO:0000256" key="8">
    <source>
        <dbReference type="SAM" id="Phobius"/>
    </source>
</evidence>
<evidence type="ECO:0000256" key="5">
    <source>
        <dbReference type="ARBA" id="ARBA00022989"/>
    </source>
</evidence>
<accession>A0A3P4B330</accession>
<dbReference type="Proteomes" id="UP000277294">
    <property type="component" value="Unassembled WGS sequence"/>
</dbReference>
<keyword evidence="2" id="KW-1003">Cell membrane</keyword>
<feature type="transmembrane region" description="Helical" evidence="8">
    <location>
        <begin position="280"/>
        <end position="298"/>
    </location>
</feature>